<evidence type="ECO:0000256" key="1">
    <source>
        <dbReference type="ARBA" id="ARBA00004167"/>
    </source>
</evidence>
<reference evidence="6" key="1">
    <citation type="submission" date="2022-08" db="EMBL/GenBank/DDBJ databases">
        <authorList>
            <consortium name="DOE Joint Genome Institute"/>
            <person name="Min B."/>
            <person name="Riley R."/>
            <person name="Sierra-Patev S."/>
            <person name="Naranjo-Ortiz M."/>
            <person name="Looney B."/>
            <person name="Konkel Z."/>
            <person name="Slot J.C."/>
            <person name="Sakamoto Y."/>
            <person name="Steenwyk J.L."/>
            <person name="Rokas A."/>
            <person name="Carro J."/>
            <person name="Camarero S."/>
            <person name="Ferreira P."/>
            <person name="Molpeceres G."/>
            <person name="Ruiz-Duenas F.J."/>
            <person name="Serrano A."/>
            <person name="Henrissat B."/>
            <person name="Drula E."/>
            <person name="Hughes K.W."/>
            <person name="Mata J.L."/>
            <person name="Ishikawa N.K."/>
            <person name="Vargas-Isla R."/>
            <person name="Ushijima S."/>
            <person name="Smith C.A."/>
            <person name="Ahrendt S."/>
            <person name="Andreopoulos W."/>
            <person name="He G."/>
            <person name="Labutti K."/>
            <person name="Lipzen A."/>
            <person name="Ng V."/>
            <person name="Sandor L."/>
            <person name="Barry K."/>
            <person name="Martinez A.T."/>
            <person name="Xiao Y."/>
            <person name="Gibbons J.G."/>
            <person name="Terashima K."/>
            <person name="Hibbett D.S."/>
            <person name="Grigoriev I.V."/>
        </authorList>
    </citation>
    <scope>NUCLEOTIDE SEQUENCE</scope>
    <source>
        <strain evidence="6">Sp2 HRB7682 ss15</strain>
    </source>
</reference>
<evidence type="ECO:0000313" key="6">
    <source>
        <dbReference type="EMBL" id="KAJ4493798.1"/>
    </source>
</evidence>
<evidence type="ECO:0000313" key="7">
    <source>
        <dbReference type="Proteomes" id="UP001150238"/>
    </source>
</evidence>
<feature type="compositionally biased region" description="Basic and acidic residues" evidence="5">
    <location>
        <begin position="81"/>
        <end position="90"/>
    </location>
</feature>
<dbReference type="Pfam" id="PF14880">
    <property type="entry name" value="COX14"/>
    <property type="match status" value="1"/>
</dbReference>
<evidence type="ECO:0000256" key="2">
    <source>
        <dbReference type="ARBA" id="ARBA00022692"/>
    </source>
</evidence>
<dbReference type="InterPro" id="IPR029208">
    <property type="entry name" value="COX14"/>
</dbReference>
<evidence type="ECO:0000256" key="5">
    <source>
        <dbReference type="SAM" id="MobiDB-lite"/>
    </source>
</evidence>
<dbReference type="Proteomes" id="UP001150238">
    <property type="component" value="Unassembled WGS sequence"/>
</dbReference>
<accession>A0A9W9B0E7</accession>
<evidence type="ECO:0000256" key="3">
    <source>
        <dbReference type="ARBA" id="ARBA00022989"/>
    </source>
</evidence>
<comment type="caution">
    <text evidence="6">The sequence shown here is derived from an EMBL/GenBank/DDBJ whole genome shotgun (WGS) entry which is preliminary data.</text>
</comment>
<dbReference type="AlphaFoldDB" id="A0A9W9B0E7"/>
<comment type="subcellular location">
    <subcellularLocation>
        <location evidence="1">Membrane</location>
        <topology evidence="1">Single-pass membrane protein</topology>
    </subcellularLocation>
</comment>
<dbReference type="EMBL" id="JANVFS010000003">
    <property type="protein sequence ID" value="KAJ4493798.1"/>
    <property type="molecule type" value="Genomic_DNA"/>
</dbReference>
<evidence type="ECO:0000256" key="4">
    <source>
        <dbReference type="ARBA" id="ARBA00023136"/>
    </source>
</evidence>
<sequence length="100" mass="11109">MFCRCAAYVFFGPRVTFSISGKSRCIVPHSSLTMPRLPVLDILHRTVVYSLAGLTAWTVVSAVMIHRETLQKGRDLVARIEAEERQKQEDMSNGSANASP</sequence>
<keyword evidence="4" id="KW-0472">Membrane</keyword>
<reference evidence="6" key="2">
    <citation type="journal article" date="2023" name="Proc. Natl. Acad. Sci. U.S.A.">
        <title>A global phylogenomic analysis of the shiitake genus Lentinula.</title>
        <authorList>
            <person name="Sierra-Patev S."/>
            <person name="Min B."/>
            <person name="Naranjo-Ortiz M."/>
            <person name="Looney B."/>
            <person name="Konkel Z."/>
            <person name="Slot J.C."/>
            <person name="Sakamoto Y."/>
            <person name="Steenwyk J.L."/>
            <person name="Rokas A."/>
            <person name="Carro J."/>
            <person name="Camarero S."/>
            <person name="Ferreira P."/>
            <person name="Molpeceres G."/>
            <person name="Ruiz-Duenas F.J."/>
            <person name="Serrano A."/>
            <person name="Henrissat B."/>
            <person name="Drula E."/>
            <person name="Hughes K.W."/>
            <person name="Mata J.L."/>
            <person name="Ishikawa N.K."/>
            <person name="Vargas-Isla R."/>
            <person name="Ushijima S."/>
            <person name="Smith C.A."/>
            <person name="Donoghue J."/>
            <person name="Ahrendt S."/>
            <person name="Andreopoulos W."/>
            <person name="He G."/>
            <person name="LaButti K."/>
            <person name="Lipzen A."/>
            <person name="Ng V."/>
            <person name="Riley R."/>
            <person name="Sandor L."/>
            <person name="Barry K."/>
            <person name="Martinez A.T."/>
            <person name="Xiao Y."/>
            <person name="Gibbons J.G."/>
            <person name="Terashima K."/>
            <person name="Grigoriev I.V."/>
            <person name="Hibbett D."/>
        </authorList>
    </citation>
    <scope>NUCLEOTIDE SEQUENCE</scope>
    <source>
        <strain evidence="6">Sp2 HRB7682 ss15</strain>
    </source>
</reference>
<dbReference type="GO" id="GO:0016020">
    <property type="term" value="C:membrane"/>
    <property type="evidence" value="ECO:0007669"/>
    <property type="project" value="UniProtKB-SubCell"/>
</dbReference>
<feature type="region of interest" description="Disordered" evidence="5">
    <location>
        <begin position="81"/>
        <end position="100"/>
    </location>
</feature>
<keyword evidence="3" id="KW-1133">Transmembrane helix</keyword>
<organism evidence="6 7">
    <name type="scientific">Lentinula lateritia</name>
    <dbReference type="NCBI Taxonomy" id="40482"/>
    <lineage>
        <taxon>Eukaryota</taxon>
        <taxon>Fungi</taxon>
        <taxon>Dikarya</taxon>
        <taxon>Basidiomycota</taxon>
        <taxon>Agaricomycotina</taxon>
        <taxon>Agaricomycetes</taxon>
        <taxon>Agaricomycetidae</taxon>
        <taxon>Agaricales</taxon>
        <taxon>Marasmiineae</taxon>
        <taxon>Omphalotaceae</taxon>
        <taxon>Lentinula</taxon>
    </lineage>
</organism>
<proteinExistence type="predicted"/>
<feature type="compositionally biased region" description="Polar residues" evidence="5">
    <location>
        <begin position="91"/>
        <end position="100"/>
    </location>
</feature>
<protein>
    <submittedName>
        <fullName evidence="6">Uncharacterized protein</fullName>
    </submittedName>
</protein>
<keyword evidence="2" id="KW-0812">Transmembrane</keyword>
<gene>
    <name evidence="6" type="ORF">C8J55DRAFT_499839</name>
</gene>
<name>A0A9W9B0E7_9AGAR</name>